<feature type="region of interest" description="Disordered" evidence="1">
    <location>
        <begin position="22"/>
        <end position="53"/>
    </location>
</feature>
<accession>A0A6A5X2N8</accession>
<gene>
    <name evidence="2" type="ORF">P154DRAFT_559656</name>
</gene>
<proteinExistence type="predicted"/>
<dbReference type="Proteomes" id="UP000799779">
    <property type="component" value="Unassembled WGS sequence"/>
</dbReference>
<evidence type="ECO:0000256" key="1">
    <source>
        <dbReference type="SAM" id="MobiDB-lite"/>
    </source>
</evidence>
<dbReference type="EMBL" id="ML977561">
    <property type="protein sequence ID" value="KAF2005996.1"/>
    <property type="molecule type" value="Genomic_DNA"/>
</dbReference>
<sequence length="356" mass="39858">MPRHSETINDLIQAIDAHLAEQMQRQSNERPSSRGSMMVDWDGTGNPRISYRGQQSETVVSTRASVSVPAPAFTRYANGNSFLSNGDKRIRRKPLPTAHRARPNINRTRPDFPPTHPYTARPRTFTPPLPITDDNLQVRSRPISSPSSGSHSSNGHGSGHTTSRSTSSSTTQGLLGPGLDSETSFQHDYDGSAMHVHRKSRSRAYDSGYSEYYAPDAEGYCKGPHFHAVHTTAEDSRRSRNRHGDSEIEHQHQYQTTITTFIQRAVKKIEGLGVLKRFRVLAREQRDKMERMVERVGLEPSIQSDWESGPGPPVRVQPEMRTPIADGMDSRAWYAVHGSGVFGQYSIPDNLLAFWL</sequence>
<protein>
    <submittedName>
        <fullName evidence="2">Uncharacterized protein</fullName>
    </submittedName>
</protein>
<keyword evidence="3" id="KW-1185">Reference proteome</keyword>
<feature type="region of interest" description="Disordered" evidence="1">
    <location>
        <begin position="84"/>
        <end position="187"/>
    </location>
</feature>
<reference evidence="2" key="1">
    <citation type="journal article" date="2020" name="Stud. Mycol.">
        <title>101 Dothideomycetes genomes: a test case for predicting lifestyles and emergence of pathogens.</title>
        <authorList>
            <person name="Haridas S."/>
            <person name="Albert R."/>
            <person name="Binder M."/>
            <person name="Bloem J."/>
            <person name="Labutti K."/>
            <person name="Salamov A."/>
            <person name="Andreopoulos B."/>
            <person name="Baker S."/>
            <person name="Barry K."/>
            <person name="Bills G."/>
            <person name="Bluhm B."/>
            <person name="Cannon C."/>
            <person name="Castanera R."/>
            <person name="Culley D."/>
            <person name="Daum C."/>
            <person name="Ezra D."/>
            <person name="Gonzalez J."/>
            <person name="Henrissat B."/>
            <person name="Kuo A."/>
            <person name="Liang C."/>
            <person name="Lipzen A."/>
            <person name="Lutzoni F."/>
            <person name="Magnuson J."/>
            <person name="Mondo S."/>
            <person name="Nolan M."/>
            <person name="Ohm R."/>
            <person name="Pangilinan J."/>
            <person name="Park H.-J."/>
            <person name="Ramirez L."/>
            <person name="Alfaro M."/>
            <person name="Sun H."/>
            <person name="Tritt A."/>
            <person name="Yoshinaga Y."/>
            <person name="Zwiers L.-H."/>
            <person name="Turgeon B."/>
            <person name="Goodwin S."/>
            <person name="Spatafora J."/>
            <person name="Crous P."/>
            <person name="Grigoriev I."/>
        </authorList>
    </citation>
    <scope>NUCLEOTIDE SEQUENCE</scope>
    <source>
        <strain evidence="2">CBS 123094</strain>
    </source>
</reference>
<feature type="compositionally biased region" description="Low complexity" evidence="1">
    <location>
        <begin position="139"/>
        <end position="179"/>
    </location>
</feature>
<dbReference type="OrthoDB" id="3801560at2759"/>
<evidence type="ECO:0000313" key="3">
    <source>
        <dbReference type="Proteomes" id="UP000799779"/>
    </source>
</evidence>
<name>A0A6A5X2N8_9PLEO</name>
<organism evidence="2 3">
    <name type="scientific">Amniculicola lignicola CBS 123094</name>
    <dbReference type="NCBI Taxonomy" id="1392246"/>
    <lineage>
        <taxon>Eukaryota</taxon>
        <taxon>Fungi</taxon>
        <taxon>Dikarya</taxon>
        <taxon>Ascomycota</taxon>
        <taxon>Pezizomycotina</taxon>
        <taxon>Dothideomycetes</taxon>
        <taxon>Pleosporomycetidae</taxon>
        <taxon>Pleosporales</taxon>
        <taxon>Amniculicolaceae</taxon>
        <taxon>Amniculicola</taxon>
    </lineage>
</organism>
<feature type="compositionally biased region" description="Basic residues" evidence="1">
    <location>
        <begin position="89"/>
        <end position="102"/>
    </location>
</feature>
<dbReference type="AlphaFoldDB" id="A0A6A5X2N8"/>
<evidence type="ECO:0000313" key="2">
    <source>
        <dbReference type="EMBL" id="KAF2005996.1"/>
    </source>
</evidence>